<reference evidence="4" key="1">
    <citation type="submission" date="2017-03" db="EMBL/GenBank/DDBJ databases">
        <title>Phytopthora megakarya and P. palmivora, two closely related causual agents of cacao black pod achieved similar genome size and gene model numbers by different mechanisms.</title>
        <authorList>
            <person name="Ali S."/>
            <person name="Shao J."/>
            <person name="Larry D.J."/>
            <person name="Kronmiller B."/>
            <person name="Shen D."/>
            <person name="Strem M.D."/>
            <person name="Melnick R.L."/>
            <person name="Guiltinan M.J."/>
            <person name="Tyler B.M."/>
            <person name="Meinhardt L.W."/>
            <person name="Bailey B.A."/>
        </authorList>
    </citation>
    <scope>NUCLEOTIDE SEQUENCE [LARGE SCALE GENOMIC DNA]</scope>
    <source>
        <strain evidence="4">zdho120</strain>
    </source>
</reference>
<proteinExistence type="predicted"/>
<evidence type="ECO:0000313" key="4">
    <source>
        <dbReference type="Proteomes" id="UP000198211"/>
    </source>
</evidence>
<protein>
    <submittedName>
        <fullName evidence="3">Uncharacterized protein</fullName>
    </submittedName>
</protein>
<dbReference type="AlphaFoldDB" id="A0A225VR88"/>
<gene>
    <name evidence="3" type="ORF">PHMEG_00019937</name>
</gene>
<comment type="caution">
    <text evidence="3">The sequence shown here is derived from an EMBL/GenBank/DDBJ whole genome shotgun (WGS) entry which is preliminary data.</text>
</comment>
<dbReference type="Proteomes" id="UP000198211">
    <property type="component" value="Unassembled WGS sequence"/>
</dbReference>
<dbReference type="OrthoDB" id="69196at2759"/>
<evidence type="ECO:0000256" key="1">
    <source>
        <dbReference type="SAM" id="Coils"/>
    </source>
</evidence>
<keyword evidence="4" id="KW-1185">Reference proteome</keyword>
<accession>A0A225VR88</accession>
<organism evidence="3 4">
    <name type="scientific">Phytophthora megakarya</name>
    <dbReference type="NCBI Taxonomy" id="4795"/>
    <lineage>
        <taxon>Eukaryota</taxon>
        <taxon>Sar</taxon>
        <taxon>Stramenopiles</taxon>
        <taxon>Oomycota</taxon>
        <taxon>Peronosporomycetes</taxon>
        <taxon>Peronosporales</taxon>
        <taxon>Peronosporaceae</taxon>
        <taxon>Phytophthora</taxon>
    </lineage>
</organism>
<sequence length="201" mass="23151">MLSIFGEGIYGRLYGAGLNGKDNKRSLHVEAYEPSTSRTYVLRLTLQDIEWVFRVGGDDAEREALIAPGRKQELLRQIIALLYFDYPDHQKIGDTSNDNPNGNSSSREDVGKTPKTKVQVLRISPEVQLNEAHLRRLDREENQRQDEARRLQDLAALLSKPRRARHRVLCQTIKLRGRHFYISIYHFPAQARNLVITAYNP</sequence>
<feature type="coiled-coil region" evidence="1">
    <location>
        <begin position="130"/>
        <end position="157"/>
    </location>
</feature>
<feature type="non-terminal residue" evidence="3">
    <location>
        <position position="201"/>
    </location>
</feature>
<keyword evidence="1" id="KW-0175">Coiled coil</keyword>
<name>A0A225VR88_9STRA</name>
<evidence type="ECO:0000256" key="2">
    <source>
        <dbReference type="SAM" id="MobiDB-lite"/>
    </source>
</evidence>
<feature type="compositionally biased region" description="Polar residues" evidence="2">
    <location>
        <begin position="93"/>
        <end position="105"/>
    </location>
</feature>
<evidence type="ECO:0000313" key="3">
    <source>
        <dbReference type="EMBL" id="OWZ07644.1"/>
    </source>
</evidence>
<feature type="region of interest" description="Disordered" evidence="2">
    <location>
        <begin position="92"/>
        <end position="117"/>
    </location>
</feature>
<dbReference type="EMBL" id="NBNE01003456">
    <property type="protein sequence ID" value="OWZ07644.1"/>
    <property type="molecule type" value="Genomic_DNA"/>
</dbReference>